<dbReference type="FunFam" id="3.30.160.60:FF:002737">
    <property type="entry name" value="AGAP008430-PA"/>
    <property type="match status" value="1"/>
</dbReference>
<dbReference type="FunFam" id="3.30.160.60:FF:001732">
    <property type="entry name" value="Zgc:162936"/>
    <property type="match status" value="1"/>
</dbReference>
<dbReference type="FunFam" id="3.30.160.60:FF:001498">
    <property type="entry name" value="Zinc finger protein 404"/>
    <property type="match status" value="1"/>
</dbReference>
<evidence type="ECO:0000256" key="8">
    <source>
        <dbReference type="ARBA" id="ARBA00023125"/>
    </source>
</evidence>
<evidence type="ECO:0000256" key="11">
    <source>
        <dbReference type="PROSITE-ProRule" id="PRU00042"/>
    </source>
</evidence>
<keyword evidence="9" id="KW-0804">Transcription</keyword>
<dbReference type="GO" id="GO:0008270">
    <property type="term" value="F:zinc ion binding"/>
    <property type="evidence" value="ECO:0007669"/>
    <property type="project" value="UniProtKB-KW"/>
</dbReference>
<dbReference type="GO" id="GO:0031519">
    <property type="term" value="C:PcG protein complex"/>
    <property type="evidence" value="ECO:0007669"/>
    <property type="project" value="TreeGrafter"/>
</dbReference>
<dbReference type="GO" id="GO:0005667">
    <property type="term" value="C:transcription regulator complex"/>
    <property type="evidence" value="ECO:0007669"/>
    <property type="project" value="TreeGrafter"/>
</dbReference>
<name>A0AAV6HKT2_9TELE</name>
<dbReference type="EMBL" id="JADWDJ010000001">
    <property type="protein sequence ID" value="KAG5286536.1"/>
    <property type="molecule type" value="Genomic_DNA"/>
</dbReference>
<evidence type="ECO:0000256" key="2">
    <source>
        <dbReference type="ARBA" id="ARBA00006991"/>
    </source>
</evidence>
<feature type="domain" description="C2H2-type" evidence="14">
    <location>
        <begin position="303"/>
        <end position="330"/>
    </location>
</feature>
<comment type="caution">
    <text evidence="15">The sequence shown here is derived from an EMBL/GenBank/DDBJ whole genome shotgun (WGS) entry which is preliminary data.</text>
</comment>
<dbReference type="GO" id="GO:0000978">
    <property type="term" value="F:RNA polymerase II cis-regulatory region sequence-specific DNA binding"/>
    <property type="evidence" value="ECO:0007669"/>
    <property type="project" value="TreeGrafter"/>
</dbReference>
<gene>
    <name evidence="15" type="ORF">AALO_G00015930</name>
</gene>
<comment type="subcellular location">
    <subcellularLocation>
        <location evidence="1">Nucleus</location>
    </subcellularLocation>
</comment>
<evidence type="ECO:0000256" key="10">
    <source>
        <dbReference type="ARBA" id="ARBA00023242"/>
    </source>
</evidence>
<comment type="similarity">
    <text evidence="2">Belongs to the krueppel C2H2-type zinc-finger protein family.</text>
</comment>
<evidence type="ECO:0000256" key="1">
    <source>
        <dbReference type="ARBA" id="ARBA00004123"/>
    </source>
</evidence>
<evidence type="ECO:0000256" key="12">
    <source>
        <dbReference type="SAM" id="Coils"/>
    </source>
</evidence>
<dbReference type="GO" id="GO:0000785">
    <property type="term" value="C:chromatin"/>
    <property type="evidence" value="ECO:0007669"/>
    <property type="project" value="TreeGrafter"/>
</dbReference>
<evidence type="ECO:0000313" key="16">
    <source>
        <dbReference type="Proteomes" id="UP000823561"/>
    </source>
</evidence>
<dbReference type="AlphaFoldDB" id="A0AAV6HKT2"/>
<keyword evidence="16" id="KW-1185">Reference proteome</keyword>
<dbReference type="SUPFAM" id="SSF57667">
    <property type="entry name" value="beta-beta-alpha zinc fingers"/>
    <property type="match status" value="2"/>
</dbReference>
<evidence type="ECO:0000256" key="6">
    <source>
        <dbReference type="ARBA" id="ARBA00022833"/>
    </source>
</evidence>
<keyword evidence="6" id="KW-0862">Zinc</keyword>
<dbReference type="Proteomes" id="UP000823561">
    <property type="component" value="Chromosome 1"/>
</dbReference>
<accession>A0AAV6HKT2</accession>
<feature type="coiled-coil region" evidence="12">
    <location>
        <begin position="34"/>
        <end position="61"/>
    </location>
</feature>
<dbReference type="GO" id="GO:0045893">
    <property type="term" value="P:positive regulation of DNA-templated transcription"/>
    <property type="evidence" value="ECO:0007669"/>
    <property type="project" value="UniProtKB-ARBA"/>
</dbReference>
<organism evidence="15 16">
    <name type="scientific">Alosa alosa</name>
    <name type="common">allis shad</name>
    <dbReference type="NCBI Taxonomy" id="278164"/>
    <lineage>
        <taxon>Eukaryota</taxon>
        <taxon>Metazoa</taxon>
        <taxon>Chordata</taxon>
        <taxon>Craniata</taxon>
        <taxon>Vertebrata</taxon>
        <taxon>Euteleostomi</taxon>
        <taxon>Actinopterygii</taxon>
        <taxon>Neopterygii</taxon>
        <taxon>Teleostei</taxon>
        <taxon>Clupei</taxon>
        <taxon>Clupeiformes</taxon>
        <taxon>Clupeoidei</taxon>
        <taxon>Clupeidae</taxon>
        <taxon>Alosa</taxon>
    </lineage>
</organism>
<dbReference type="InterPro" id="IPR013087">
    <property type="entry name" value="Znf_C2H2_type"/>
</dbReference>
<feature type="compositionally biased region" description="Polar residues" evidence="13">
    <location>
        <begin position="103"/>
        <end position="137"/>
    </location>
</feature>
<evidence type="ECO:0000256" key="4">
    <source>
        <dbReference type="ARBA" id="ARBA00022737"/>
    </source>
</evidence>
<evidence type="ECO:0000256" key="5">
    <source>
        <dbReference type="ARBA" id="ARBA00022771"/>
    </source>
</evidence>
<reference evidence="15 16" key="1">
    <citation type="submission" date="2020-10" db="EMBL/GenBank/DDBJ databases">
        <title>Chromosome-scale genome assembly of the Allis shad, Alosa alosa.</title>
        <authorList>
            <person name="Margot Z."/>
            <person name="Christophe K."/>
            <person name="Cabau C."/>
            <person name="Louis A."/>
            <person name="Berthelot C."/>
            <person name="Parey E."/>
            <person name="Roest Crollius H."/>
            <person name="Montfort J."/>
            <person name="Robinson-Rechavi M."/>
            <person name="Bucao C."/>
            <person name="Bouchez O."/>
            <person name="Gislard M."/>
            <person name="Lluch J."/>
            <person name="Milhes M."/>
            <person name="Lampietro C."/>
            <person name="Lopez Roques C."/>
            <person name="Donnadieu C."/>
            <person name="Braasch I."/>
            <person name="Desvignes T."/>
            <person name="Postlethwait J."/>
            <person name="Bobe J."/>
            <person name="Guiguen Y."/>
        </authorList>
    </citation>
    <scope>NUCLEOTIDE SEQUENCE [LARGE SCALE GENOMIC DNA]</scope>
    <source>
        <strain evidence="15">M-15738</strain>
        <tissue evidence="15">Blood</tissue>
    </source>
</reference>
<feature type="domain" description="C2H2-type" evidence="14">
    <location>
        <begin position="331"/>
        <end position="359"/>
    </location>
</feature>
<evidence type="ECO:0000256" key="13">
    <source>
        <dbReference type="SAM" id="MobiDB-lite"/>
    </source>
</evidence>
<dbReference type="SMART" id="SM00355">
    <property type="entry name" value="ZnF_C2H2"/>
    <property type="match status" value="3"/>
</dbReference>
<evidence type="ECO:0000256" key="9">
    <source>
        <dbReference type="ARBA" id="ARBA00023163"/>
    </source>
</evidence>
<evidence type="ECO:0000256" key="3">
    <source>
        <dbReference type="ARBA" id="ARBA00022723"/>
    </source>
</evidence>
<dbReference type="PROSITE" id="PS00028">
    <property type="entry name" value="ZINC_FINGER_C2H2_1"/>
    <property type="match status" value="3"/>
</dbReference>
<sequence length="372" mass="41377">MLFVDEFEGEVIEIVERFTKAAMIDILEVFNRRSSALREENEALRTSLVLMEREMRAIRNACNKGSTLDVSVELQVHGEPATAGTLSCLKRERDPSPSPTPPFSNASASDLPTMDGQSIPLTLTSQGDCPESFPSTDDISEKMGDGYTDRLSSYPDAYYTEIEPVEEFGHGIVHQKQGLPLKNSIRNAIVMSQISMQRNHKPVAHRTPTSDKSPLVMMSDAPVQPTEYPFSSSDEPHVDSFSYTQRNKVVSVTDKFKQHPHTHQKNSTSLPGRPFRCTLCGKAFTAKSSLTAHHITHTGEKPHRCSTCGKGFGLVCNLRTHERIHTGERPYVCTHCGRSFTQKHVLNRHVCLSHKTKASLSTLQKSSCATHI</sequence>
<keyword evidence="3" id="KW-0479">Metal-binding</keyword>
<keyword evidence="5 11" id="KW-0863">Zinc-finger</keyword>
<keyword evidence="4" id="KW-0677">Repeat</keyword>
<dbReference type="PROSITE" id="PS50157">
    <property type="entry name" value="ZINC_FINGER_C2H2_2"/>
    <property type="match status" value="3"/>
</dbReference>
<dbReference type="PANTHER" id="PTHR14003:SF23">
    <property type="entry name" value="ZINC FINGER PROTEIN 143"/>
    <property type="match status" value="1"/>
</dbReference>
<keyword evidence="7" id="KW-0805">Transcription regulation</keyword>
<protein>
    <recommendedName>
        <fullName evidence="14">C2H2-type domain-containing protein</fullName>
    </recommendedName>
</protein>
<dbReference type="Pfam" id="PF00096">
    <property type="entry name" value="zf-C2H2"/>
    <property type="match status" value="2"/>
</dbReference>
<feature type="region of interest" description="Disordered" evidence="13">
    <location>
        <begin position="89"/>
        <end position="144"/>
    </location>
</feature>
<keyword evidence="10" id="KW-0539">Nucleus</keyword>
<dbReference type="InterPro" id="IPR036236">
    <property type="entry name" value="Znf_C2H2_sf"/>
</dbReference>
<evidence type="ECO:0000259" key="14">
    <source>
        <dbReference type="PROSITE" id="PS50157"/>
    </source>
</evidence>
<keyword evidence="8" id="KW-0238">DNA-binding</keyword>
<feature type="domain" description="C2H2-type" evidence="14">
    <location>
        <begin position="275"/>
        <end position="302"/>
    </location>
</feature>
<evidence type="ECO:0000256" key="7">
    <source>
        <dbReference type="ARBA" id="ARBA00023015"/>
    </source>
</evidence>
<proteinExistence type="inferred from homology"/>
<dbReference type="GO" id="GO:0000981">
    <property type="term" value="F:DNA-binding transcription factor activity, RNA polymerase II-specific"/>
    <property type="evidence" value="ECO:0007669"/>
    <property type="project" value="TreeGrafter"/>
</dbReference>
<keyword evidence="12" id="KW-0175">Coiled coil</keyword>
<dbReference type="PANTHER" id="PTHR14003">
    <property type="entry name" value="TRANSCRIPTIONAL REPRESSOR PROTEIN YY"/>
    <property type="match status" value="1"/>
</dbReference>
<evidence type="ECO:0000313" key="15">
    <source>
        <dbReference type="EMBL" id="KAG5286536.1"/>
    </source>
</evidence>
<dbReference type="Gene3D" id="3.30.160.60">
    <property type="entry name" value="Classic Zinc Finger"/>
    <property type="match status" value="3"/>
</dbReference>